<organism evidence="1 2">
    <name type="scientific">Cenococcum geophilum 1.58</name>
    <dbReference type="NCBI Taxonomy" id="794803"/>
    <lineage>
        <taxon>Eukaryota</taxon>
        <taxon>Fungi</taxon>
        <taxon>Dikarya</taxon>
        <taxon>Ascomycota</taxon>
        <taxon>Pezizomycotina</taxon>
        <taxon>Dothideomycetes</taxon>
        <taxon>Pleosporomycetidae</taxon>
        <taxon>Gloniales</taxon>
        <taxon>Gloniaceae</taxon>
        <taxon>Cenococcum</taxon>
    </lineage>
</organism>
<feature type="non-terminal residue" evidence="1">
    <location>
        <position position="1"/>
    </location>
</feature>
<evidence type="ECO:0000313" key="2">
    <source>
        <dbReference type="Proteomes" id="UP000250078"/>
    </source>
</evidence>
<dbReference type="EMBL" id="KV748324">
    <property type="protein sequence ID" value="OCK86524.1"/>
    <property type="molecule type" value="Genomic_DNA"/>
</dbReference>
<feature type="non-terminal residue" evidence="1">
    <location>
        <position position="194"/>
    </location>
</feature>
<keyword evidence="2" id="KW-1185">Reference proteome</keyword>
<protein>
    <submittedName>
        <fullName evidence="1">Uncharacterized protein</fullName>
    </submittedName>
</protein>
<proteinExistence type="predicted"/>
<accession>A0ACC8EJX4</accession>
<evidence type="ECO:0000313" key="1">
    <source>
        <dbReference type="EMBL" id="OCK86524.1"/>
    </source>
</evidence>
<reference evidence="1 2" key="1">
    <citation type="journal article" date="2016" name="Nat. Commun.">
        <title>Ectomycorrhizal ecology is imprinted in the genome of the dominant symbiotic fungus Cenococcum geophilum.</title>
        <authorList>
            <consortium name="DOE Joint Genome Institute"/>
            <person name="Peter M."/>
            <person name="Kohler A."/>
            <person name="Ohm R.A."/>
            <person name="Kuo A."/>
            <person name="Krutzmann J."/>
            <person name="Morin E."/>
            <person name="Arend M."/>
            <person name="Barry K.W."/>
            <person name="Binder M."/>
            <person name="Choi C."/>
            <person name="Clum A."/>
            <person name="Copeland A."/>
            <person name="Grisel N."/>
            <person name="Haridas S."/>
            <person name="Kipfer T."/>
            <person name="LaButti K."/>
            <person name="Lindquist E."/>
            <person name="Lipzen A."/>
            <person name="Maire R."/>
            <person name="Meier B."/>
            <person name="Mihaltcheva S."/>
            <person name="Molinier V."/>
            <person name="Murat C."/>
            <person name="Poggeler S."/>
            <person name="Quandt C.A."/>
            <person name="Sperisen C."/>
            <person name="Tritt A."/>
            <person name="Tisserant E."/>
            <person name="Crous P.W."/>
            <person name="Henrissat B."/>
            <person name="Nehls U."/>
            <person name="Egli S."/>
            <person name="Spatafora J.W."/>
            <person name="Grigoriev I.V."/>
            <person name="Martin F.M."/>
        </authorList>
    </citation>
    <scope>NUCLEOTIDE SEQUENCE [LARGE SCALE GENOMIC DNA]</scope>
    <source>
        <strain evidence="1 2">1.58</strain>
    </source>
</reference>
<dbReference type="Proteomes" id="UP000250078">
    <property type="component" value="Unassembled WGS sequence"/>
</dbReference>
<name>A0ACC8EJX4_9PEZI</name>
<gene>
    <name evidence="1" type="ORF">K441DRAFT_480309</name>
</gene>
<sequence length="194" mass="22158">SRIRIFVASDAVAHGADVPDIYRSIQYGMPRHKSCNMLAQRFGRAGRGEGLSGEAIFMVESRWRGPCDELGVRLPEELIVPTLRPKKRLTNAQLRGKLPFTLWRLVNEDQVCLRAIQLTHYGDPQSTVSKDLCCSNCNPAIFMDCEYDIRTSHSADIAKTRREPMLSNIQKWFTQWAEARYQDTLWTPTVNCVI</sequence>